<protein>
    <recommendedName>
        <fullName evidence="2">Beta-galactosidase trimerisation domain-containing protein</fullName>
    </recommendedName>
</protein>
<sequence length="179" mass="20129">ADTQKAGIRSLQLEVAGPAGQDAGTTGYLGVGSPGCYKIATYVGACRTEEINYYYRWIANKGFAMLPIRYVNWTYEYKSLDQFPELQEQVRRTNLDWAAVQDLMVQRHLIAATDDPWKDVGVEWTKPGQTARALFSYGEFDYQLPAGARVTDVTEGRTIETSGILKTKSCHTYRIDIVK</sequence>
<name>X1T016_9ZZZZ</name>
<feature type="non-terminal residue" evidence="1">
    <location>
        <position position="1"/>
    </location>
</feature>
<comment type="caution">
    <text evidence="1">The sequence shown here is derived from an EMBL/GenBank/DDBJ whole genome shotgun (WGS) entry which is preliminary data.</text>
</comment>
<proteinExistence type="predicted"/>
<evidence type="ECO:0000313" key="1">
    <source>
        <dbReference type="EMBL" id="GAI80940.1"/>
    </source>
</evidence>
<organism evidence="1">
    <name type="scientific">marine sediment metagenome</name>
    <dbReference type="NCBI Taxonomy" id="412755"/>
    <lineage>
        <taxon>unclassified sequences</taxon>
        <taxon>metagenomes</taxon>
        <taxon>ecological metagenomes</taxon>
    </lineage>
</organism>
<dbReference type="AlphaFoldDB" id="X1T016"/>
<accession>X1T016</accession>
<reference evidence="1" key="1">
    <citation type="journal article" date="2014" name="Front. Microbiol.">
        <title>High frequency of phylogenetically diverse reductive dehalogenase-homologous genes in deep subseafloor sedimentary metagenomes.</title>
        <authorList>
            <person name="Kawai M."/>
            <person name="Futagami T."/>
            <person name="Toyoda A."/>
            <person name="Takaki Y."/>
            <person name="Nishi S."/>
            <person name="Hori S."/>
            <person name="Arai W."/>
            <person name="Tsubouchi T."/>
            <person name="Morono Y."/>
            <person name="Uchiyama I."/>
            <person name="Ito T."/>
            <person name="Fujiyama A."/>
            <person name="Inagaki F."/>
            <person name="Takami H."/>
        </authorList>
    </citation>
    <scope>NUCLEOTIDE SEQUENCE</scope>
    <source>
        <strain evidence="1">Expedition CK06-06</strain>
    </source>
</reference>
<dbReference type="EMBL" id="BARW01014871">
    <property type="protein sequence ID" value="GAI80940.1"/>
    <property type="molecule type" value="Genomic_DNA"/>
</dbReference>
<gene>
    <name evidence="1" type="ORF">S12H4_26242</name>
</gene>
<evidence type="ECO:0008006" key="2">
    <source>
        <dbReference type="Google" id="ProtNLM"/>
    </source>
</evidence>